<comment type="caution">
    <text evidence="13">The sequence shown here is derived from an EMBL/GenBank/DDBJ whole genome shotgun (WGS) entry which is preliminary data.</text>
</comment>
<dbReference type="GO" id="GO:0044715">
    <property type="term" value="F:8-oxo-dGDP phosphatase activity"/>
    <property type="evidence" value="ECO:0007669"/>
    <property type="project" value="TreeGrafter"/>
</dbReference>
<dbReference type="SUPFAM" id="SSF55811">
    <property type="entry name" value="Nudix"/>
    <property type="match status" value="1"/>
</dbReference>
<dbReference type="PANTHER" id="PTHR47707">
    <property type="entry name" value="8-OXO-DGTP DIPHOSPHATASE"/>
    <property type="match status" value="1"/>
</dbReference>
<sequence length="135" mass="15373">MPTPPKKTVKAVCAAIFDDEGRFFAAKRDYGFLRGYFEFPGGKIEAGETSFRAIEREIEEELSTAVKAIRSLGKVEYDYPDFRLDMEVIECKVESGRLSLHEHIHSEERFFRLDEADKALFCPADCLVIDLLGSK</sequence>
<dbReference type="EMBL" id="JADINA010000008">
    <property type="protein sequence ID" value="MBO8425920.1"/>
    <property type="molecule type" value="Genomic_DNA"/>
</dbReference>
<dbReference type="PROSITE" id="PS51462">
    <property type="entry name" value="NUDIX"/>
    <property type="match status" value="1"/>
</dbReference>
<dbReference type="InterPro" id="IPR047127">
    <property type="entry name" value="MutT-like"/>
</dbReference>
<evidence type="ECO:0000256" key="8">
    <source>
        <dbReference type="ARBA" id="ARBA00022842"/>
    </source>
</evidence>
<dbReference type="InterPro" id="IPR000086">
    <property type="entry name" value="NUDIX_hydrolase_dom"/>
</dbReference>
<reference evidence="13" key="1">
    <citation type="submission" date="2020-10" db="EMBL/GenBank/DDBJ databases">
        <authorList>
            <person name="Gilroy R."/>
        </authorList>
    </citation>
    <scope>NUCLEOTIDE SEQUENCE</scope>
    <source>
        <strain evidence="13">17113</strain>
    </source>
</reference>
<evidence type="ECO:0000256" key="2">
    <source>
        <dbReference type="ARBA" id="ARBA00005582"/>
    </source>
</evidence>
<dbReference type="EC" id="3.6.1.55" evidence="11"/>
<dbReference type="InterPro" id="IPR015797">
    <property type="entry name" value="NUDIX_hydrolase-like_dom_sf"/>
</dbReference>
<dbReference type="Proteomes" id="UP000823634">
    <property type="component" value="Unassembled WGS sequence"/>
</dbReference>
<keyword evidence="7" id="KW-0378">Hydrolase</keyword>
<keyword evidence="9" id="KW-0234">DNA repair</keyword>
<evidence type="ECO:0000313" key="14">
    <source>
        <dbReference type="Proteomes" id="UP000823634"/>
    </source>
</evidence>
<dbReference type="AlphaFoldDB" id="A0A9D9DGZ2"/>
<feature type="domain" description="Nudix hydrolase" evidence="12">
    <location>
        <begin position="7"/>
        <end position="135"/>
    </location>
</feature>
<keyword evidence="4" id="KW-0235">DNA replication</keyword>
<keyword evidence="5" id="KW-0479">Metal-binding</keyword>
<evidence type="ECO:0000256" key="11">
    <source>
        <dbReference type="ARBA" id="ARBA00038905"/>
    </source>
</evidence>
<dbReference type="GO" id="GO:0006260">
    <property type="term" value="P:DNA replication"/>
    <property type="evidence" value="ECO:0007669"/>
    <property type="project" value="UniProtKB-KW"/>
</dbReference>
<evidence type="ECO:0000256" key="5">
    <source>
        <dbReference type="ARBA" id="ARBA00022723"/>
    </source>
</evidence>
<evidence type="ECO:0000256" key="10">
    <source>
        <dbReference type="ARBA" id="ARBA00035861"/>
    </source>
</evidence>
<evidence type="ECO:0000256" key="7">
    <source>
        <dbReference type="ARBA" id="ARBA00022801"/>
    </source>
</evidence>
<dbReference type="GO" id="GO:0046872">
    <property type="term" value="F:metal ion binding"/>
    <property type="evidence" value="ECO:0007669"/>
    <property type="project" value="UniProtKB-KW"/>
</dbReference>
<accession>A0A9D9DGZ2</accession>
<evidence type="ECO:0000256" key="3">
    <source>
        <dbReference type="ARBA" id="ARBA00022457"/>
    </source>
</evidence>
<evidence type="ECO:0000256" key="6">
    <source>
        <dbReference type="ARBA" id="ARBA00022763"/>
    </source>
</evidence>
<evidence type="ECO:0000256" key="9">
    <source>
        <dbReference type="ARBA" id="ARBA00023204"/>
    </source>
</evidence>
<comment type="cofactor">
    <cofactor evidence="1">
        <name>Mg(2+)</name>
        <dbReference type="ChEBI" id="CHEBI:18420"/>
    </cofactor>
</comment>
<evidence type="ECO:0000256" key="4">
    <source>
        <dbReference type="ARBA" id="ARBA00022705"/>
    </source>
</evidence>
<comment type="catalytic activity">
    <reaction evidence="10">
        <text>8-oxo-dGTP + H2O = 8-oxo-dGMP + diphosphate + H(+)</text>
        <dbReference type="Rhea" id="RHEA:31575"/>
        <dbReference type="ChEBI" id="CHEBI:15377"/>
        <dbReference type="ChEBI" id="CHEBI:15378"/>
        <dbReference type="ChEBI" id="CHEBI:33019"/>
        <dbReference type="ChEBI" id="CHEBI:63224"/>
        <dbReference type="ChEBI" id="CHEBI:77896"/>
        <dbReference type="EC" id="3.6.1.55"/>
    </reaction>
</comment>
<protein>
    <recommendedName>
        <fullName evidence="11">8-oxo-dGTP diphosphatase</fullName>
        <ecNumber evidence="11">3.6.1.55</ecNumber>
    </recommendedName>
</protein>
<evidence type="ECO:0000256" key="1">
    <source>
        <dbReference type="ARBA" id="ARBA00001946"/>
    </source>
</evidence>
<keyword evidence="6" id="KW-0227">DNA damage</keyword>
<dbReference type="GO" id="GO:0008413">
    <property type="term" value="F:8-oxo-7,8-dihydroguanosine triphosphate pyrophosphatase activity"/>
    <property type="evidence" value="ECO:0007669"/>
    <property type="project" value="TreeGrafter"/>
</dbReference>
<keyword evidence="3" id="KW-0515">Mutator protein</keyword>
<dbReference type="Pfam" id="PF00293">
    <property type="entry name" value="NUDIX"/>
    <property type="match status" value="1"/>
</dbReference>
<proteinExistence type="inferred from homology"/>
<keyword evidence="8" id="KW-0460">Magnesium</keyword>
<comment type="similarity">
    <text evidence="2">Belongs to the Nudix hydrolase family.</text>
</comment>
<name>A0A9D9DGZ2_9FIRM</name>
<organism evidence="13 14">
    <name type="scientific">Candidatus Alloenteromonas pullistercoris</name>
    <dbReference type="NCBI Taxonomy" id="2840785"/>
    <lineage>
        <taxon>Bacteria</taxon>
        <taxon>Bacillati</taxon>
        <taxon>Bacillota</taxon>
        <taxon>Bacillota incertae sedis</taxon>
        <taxon>Candidatus Alloenteromonas</taxon>
    </lineage>
</organism>
<dbReference type="PANTHER" id="PTHR47707:SF1">
    <property type="entry name" value="NUDIX HYDROLASE FAMILY PROTEIN"/>
    <property type="match status" value="1"/>
</dbReference>
<dbReference type="GO" id="GO:0035539">
    <property type="term" value="F:8-oxo-7,8-dihydrodeoxyguanosine triphosphate pyrophosphatase activity"/>
    <property type="evidence" value="ECO:0007669"/>
    <property type="project" value="UniProtKB-EC"/>
</dbReference>
<reference evidence="13" key="2">
    <citation type="journal article" date="2021" name="PeerJ">
        <title>Extensive microbial diversity within the chicken gut microbiome revealed by metagenomics and culture.</title>
        <authorList>
            <person name="Gilroy R."/>
            <person name="Ravi A."/>
            <person name="Getino M."/>
            <person name="Pursley I."/>
            <person name="Horton D.L."/>
            <person name="Alikhan N.F."/>
            <person name="Baker D."/>
            <person name="Gharbi K."/>
            <person name="Hall N."/>
            <person name="Watson M."/>
            <person name="Adriaenssens E.M."/>
            <person name="Foster-Nyarko E."/>
            <person name="Jarju S."/>
            <person name="Secka A."/>
            <person name="Antonio M."/>
            <person name="Oren A."/>
            <person name="Chaudhuri R.R."/>
            <person name="La Ragione R."/>
            <person name="Hildebrand F."/>
            <person name="Pallen M.J."/>
        </authorList>
    </citation>
    <scope>NUCLEOTIDE SEQUENCE</scope>
    <source>
        <strain evidence="13">17113</strain>
    </source>
</reference>
<gene>
    <name evidence="13" type="ORF">IAC61_01185</name>
</gene>
<dbReference type="GO" id="GO:0006281">
    <property type="term" value="P:DNA repair"/>
    <property type="evidence" value="ECO:0007669"/>
    <property type="project" value="UniProtKB-KW"/>
</dbReference>
<evidence type="ECO:0000259" key="12">
    <source>
        <dbReference type="PROSITE" id="PS51462"/>
    </source>
</evidence>
<dbReference type="Gene3D" id="3.90.79.10">
    <property type="entry name" value="Nucleoside Triphosphate Pyrophosphohydrolase"/>
    <property type="match status" value="1"/>
</dbReference>
<evidence type="ECO:0000313" key="13">
    <source>
        <dbReference type="EMBL" id="MBO8425920.1"/>
    </source>
</evidence>
<dbReference type="GO" id="GO:0044716">
    <property type="term" value="F:8-oxo-GDP phosphatase activity"/>
    <property type="evidence" value="ECO:0007669"/>
    <property type="project" value="TreeGrafter"/>
</dbReference>